<protein>
    <submittedName>
        <fullName evidence="1">Uncharacterized protein</fullName>
    </submittedName>
</protein>
<sequence length="232" mass="26507">MPFSQTNTLLEVIDSADADGVIHFHVAKNEPMRNRADALEWLQVEFHEVRLPVLRLEVVKKAITEVDLAWQKTEDGAVITVNLAKLLLLPAVSPAQELAEFREMLESMKAFFKADPTQRRDIQLCNNRDHHRKVYGTAACRIPAPEKDKRQVDEAATAALKARIDASPVLTHWLKQVALTLQKIGPWSWTTIREQELFGYGHGPHFQHLERLRATTPRAKEEPRRFINLEIG</sequence>
<comment type="caution">
    <text evidence="1">The sequence shown here is derived from an EMBL/GenBank/DDBJ whole genome shotgun (WGS) entry which is preliminary data.</text>
</comment>
<dbReference type="EMBL" id="LPHD01000049">
    <property type="protein sequence ID" value="KWA84194.1"/>
    <property type="molecule type" value="Genomic_DNA"/>
</dbReference>
<accession>A0A119HFN7</accession>
<gene>
    <name evidence="1" type="ORF">WL29_22805</name>
</gene>
<proteinExistence type="predicted"/>
<dbReference type="AlphaFoldDB" id="A0A119HFN7"/>
<dbReference type="RefSeq" id="WP_060192592.1">
    <property type="nucleotide sequence ID" value="NZ_LPHD01000049.1"/>
</dbReference>
<evidence type="ECO:0000313" key="2">
    <source>
        <dbReference type="Proteomes" id="UP000060630"/>
    </source>
</evidence>
<evidence type="ECO:0000313" key="1">
    <source>
        <dbReference type="EMBL" id="KWA84194.1"/>
    </source>
</evidence>
<reference evidence="1 2" key="1">
    <citation type="submission" date="2015-11" db="EMBL/GenBank/DDBJ databases">
        <title>Expanding the genomic diversity of Burkholderia species for the development of highly accurate diagnostics.</title>
        <authorList>
            <person name="Sahl J."/>
            <person name="Keim P."/>
            <person name="Wagner D."/>
        </authorList>
    </citation>
    <scope>NUCLEOTIDE SEQUENCE [LARGE SCALE GENOMIC DNA]</scope>
    <source>
        <strain evidence="1 2">MSMB2087WGS</strain>
    </source>
</reference>
<dbReference type="Proteomes" id="UP000060630">
    <property type="component" value="Unassembled WGS sequence"/>
</dbReference>
<name>A0A119HFN7_9BURK</name>
<organism evidence="1 2">
    <name type="scientific">Burkholderia ubonensis</name>
    <dbReference type="NCBI Taxonomy" id="101571"/>
    <lineage>
        <taxon>Bacteria</taxon>
        <taxon>Pseudomonadati</taxon>
        <taxon>Pseudomonadota</taxon>
        <taxon>Betaproteobacteria</taxon>
        <taxon>Burkholderiales</taxon>
        <taxon>Burkholderiaceae</taxon>
        <taxon>Burkholderia</taxon>
        <taxon>Burkholderia cepacia complex</taxon>
    </lineage>
</organism>